<dbReference type="SUPFAM" id="SSF51735">
    <property type="entry name" value="NAD(P)-binding Rossmann-fold domains"/>
    <property type="match status" value="1"/>
</dbReference>
<name>A0ABT5TUC8_9MICO</name>
<protein>
    <submittedName>
        <fullName evidence="1">CoA-binding protein</fullName>
    </submittedName>
</protein>
<feature type="non-terminal residue" evidence="1">
    <location>
        <position position="44"/>
    </location>
</feature>
<dbReference type="Proteomes" id="UP001165561">
    <property type="component" value="Unassembled WGS sequence"/>
</dbReference>
<accession>A0ABT5TUC8</accession>
<organism evidence="1 2">
    <name type="scientific">Georgenia halotolerans</name>
    <dbReference type="NCBI Taxonomy" id="3028317"/>
    <lineage>
        <taxon>Bacteria</taxon>
        <taxon>Bacillati</taxon>
        <taxon>Actinomycetota</taxon>
        <taxon>Actinomycetes</taxon>
        <taxon>Micrococcales</taxon>
        <taxon>Bogoriellaceae</taxon>
        <taxon>Georgenia</taxon>
    </lineage>
</organism>
<reference evidence="1" key="1">
    <citation type="submission" date="2023-02" db="EMBL/GenBank/DDBJ databases">
        <title>Georgenia sp.10Sc9-8, isolated from a soil sample collected from the Taklamakan desert.</title>
        <authorList>
            <person name="Liu S."/>
        </authorList>
    </citation>
    <scope>NUCLEOTIDE SEQUENCE</scope>
    <source>
        <strain evidence="1">10Sc9-8</strain>
    </source>
</reference>
<dbReference type="EMBL" id="JARACI010000601">
    <property type="protein sequence ID" value="MDD9205666.1"/>
    <property type="molecule type" value="Genomic_DNA"/>
</dbReference>
<evidence type="ECO:0000313" key="1">
    <source>
        <dbReference type="EMBL" id="MDD9205666.1"/>
    </source>
</evidence>
<evidence type="ECO:0000313" key="2">
    <source>
        <dbReference type="Proteomes" id="UP001165561"/>
    </source>
</evidence>
<gene>
    <name evidence="1" type="ORF">PU560_04175</name>
</gene>
<proteinExistence type="predicted"/>
<dbReference type="InterPro" id="IPR036291">
    <property type="entry name" value="NAD(P)-bd_dom_sf"/>
</dbReference>
<sequence length="44" mass="4770">MTTRTWTGPSATQRLALLRRARTVAVVGASANPARASYFVSTYL</sequence>
<keyword evidence="2" id="KW-1185">Reference proteome</keyword>
<comment type="caution">
    <text evidence="1">The sequence shown here is derived from an EMBL/GenBank/DDBJ whole genome shotgun (WGS) entry which is preliminary data.</text>
</comment>